<dbReference type="Pfam" id="PF04240">
    <property type="entry name" value="Caroten_synth"/>
    <property type="match status" value="1"/>
</dbReference>
<dbReference type="EMBL" id="CP028858">
    <property type="protein sequence ID" value="AWB27031.1"/>
    <property type="molecule type" value="Genomic_DNA"/>
</dbReference>
<dbReference type="Proteomes" id="UP000244727">
    <property type="component" value="Chromosome"/>
</dbReference>
<keyword evidence="4" id="KW-1185">Reference proteome</keyword>
<dbReference type="InterPro" id="IPR007354">
    <property type="entry name" value="CruF-like"/>
</dbReference>
<keyword evidence="2" id="KW-0812">Transmembrane</keyword>
<evidence type="ECO:0000313" key="3">
    <source>
        <dbReference type="EMBL" id="AWB27031.1"/>
    </source>
</evidence>
<feature type="transmembrane region" description="Helical" evidence="2">
    <location>
        <begin position="206"/>
        <end position="224"/>
    </location>
</feature>
<evidence type="ECO:0000256" key="2">
    <source>
        <dbReference type="SAM" id="Phobius"/>
    </source>
</evidence>
<dbReference type="NCBIfam" id="TIGR03460">
    <property type="entry name" value="crt_membr_arch"/>
    <property type="match status" value="1"/>
</dbReference>
<sequence>MIDRRRVERALDRGVAANRFTIAITFPAVGAVMLVASAEGWLGAVHPALAFNPWLLVVGTAVMRLPLIAGVLPLLDRRGTAAVLALTAYTYAIEFVGVLTGLPYGPFEYTIDLGPMIAGTVPAALPIFFFPLVLNAYLLAVLLLGRRAGRAWIRLPAVVLTVLAMDVVLDPGAVGLGFWAYGSSTTGGLWGALVGTLFYGVPLSNYAGWVLSASVGVLAFDLGFSRTDLLDRLESTGFMLDDLVSFVILWGAINAWFGNWIAVAVAGAFGVGLLWTDRFDFDIRETVPLVGADPTPTDAASTGESVASNEQRASARDSRQ</sequence>
<dbReference type="PANTHER" id="PTHR39419:SF1">
    <property type="entry name" value="SLL0814 PROTEIN"/>
    <property type="match status" value="1"/>
</dbReference>
<reference evidence="3 4" key="1">
    <citation type="submission" date="2018-04" db="EMBL/GenBank/DDBJ databases">
        <title>Halococcoides cellulosivorans gen. nov., sp. nov., an extremely halophilic cellulose-utilizing haloarchaeon from hypersaline lakes.</title>
        <authorList>
            <person name="Sorokin D.Y."/>
            <person name="Toshchakov S.V."/>
            <person name="Samarov N.I."/>
            <person name="Korzhenkov A."/>
            <person name="Kublanov I.V."/>
        </authorList>
    </citation>
    <scope>NUCLEOTIDE SEQUENCE [LARGE SCALE GENOMIC DNA]</scope>
    <source>
        <strain evidence="3 4">HArcel1</strain>
    </source>
</reference>
<feature type="transmembrane region" description="Helical" evidence="2">
    <location>
        <begin position="157"/>
        <end position="181"/>
    </location>
</feature>
<feature type="transmembrane region" description="Helical" evidence="2">
    <location>
        <begin position="124"/>
        <end position="145"/>
    </location>
</feature>
<feature type="transmembrane region" description="Helical" evidence="2">
    <location>
        <begin position="259"/>
        <end position="276"/>
    </location>
</feature>
<feature type="transmembrane region" description="Helical" evidence="2">
    <location>
        <begin position="82"/>
        <end position="104"/>
    </location>
</feature>
<dbReference type="PANTHER" id="PTHR39419">
    <property type="entry name" value="SLL0814 PROTEIN"/>
    <property type="match status" value="1"/>
</dbReference>
<dbReference type="KEGG" id="harc:HARCEL1_04570"/>
<dbReference type="InterPro" id="IPR053540">
    <property type="entry name" value="BABR_hydratase"/>
</dbReference>
<accession>A0A2R4WZS5</accession>
<organism evidence="3 4">
    <name type="scientific">Halococcoides cellulosivorans</name>
    <dbReference type="NCBI Taxonomy" id="1679096"/>
    <lineage>
        <taxon>Archaea</taxon>
        <taxon>Methanobacteriati</taxon>
        <taxon>Methanobacteriota</taxon>
        <taxon>Stenosarchaea group</taxon>
        <taxon>Halobacteria</taxon>
        <taxon>Halobacteriales</taxon>
        <taxon>Haloarculaceae</taxon>
        <taxon>Halococcoides</taxon>
    </lineage>
</organism>
<feature type="transmembrane region" description="Helical" evidence="2">
    <location>
        <begin position="20"/>
        <end position="42"/>
    </location>
</feature>
<dbReference type="GeneID" id="36511755"/>
<name>A0A2R4WZS5_9EURY</name>
<feature type="region of interest" description="Disordered" evidence="1">
    <location>
        <begin position="292"/>
        <end position="320"/>
    </location>
</feature>
<proteinExistence type="predicted"/>
<dbReference type="AlphaFoldDB" id="A0A2R4WZS5"/>
<feature type="compositionally biased region" description="Polar residues" evidence="1">
    <location>
        <begin position="298"/>
        <end position="312"/>
    </location>
</feature>
<dbReference type="RefSeq" id="WP_108381400.1">
    <property type="nucleotide sequence ID" value="NZ_CP028858.1"/>
</dbReference>
<keyword evidence="2" id="KW-1133">Transmembrane helix</keyword>
<dbReference type="InterPro" id="IPR017823">
    <property type="entry name" value="CruF"/>
</dbReference>
<gene>
    <name evidence="3" type="ORF">HARCEL1_04570</name>
</gene>
<protein>
    <submittedName>
        <fullName evidence="3">Carotene biosynthesis protein</fullName>
    </submittedName>
</protein>
<feature type="transmembrane region" description="Helical" evidence="2">
    <location>
        <begin position="54"/>
        <end position="75"/>
    </location>
</feature>
<keyword evidence="2" id="KW-0472">Membrane</keyword>
<evidence type="ECO:0000313" key="4">
    <source>
        <dbReference type="Proteomes" id="UP000244727"/>
    </source>
</evidence>
<evidence type="ECO:0000256" key="1">
    <source>
        <dbReference type="SAM" id="MobiDB-lite"/>
    </source>
</evidence>
<dbReference type="NCBIfam" id="NF041333">
    <property type="entry name" value="CruF_Halo"/>
    <property type="match status" value="1"/>
</dbReference>